<dbReference type="PANTHER" id="PTHR46127">
    <property type="entry name" value="CILIA- AND FLAGELLA-ASSOCIATED PROTEIN 65"/>
    <property type="match status" value="1"/>
</dbReference>
<dbReference type="InterPro" id="IPR013783">
    <property type="entry name" value="Ig-like_fold"/>
</dbReference>
<keyword evidence="9" id="KW-1185">Reference proteome</keyword>
<evidence type="ECO:0000256" key="1">
    <source>
        <dbReference type="ARBA" id="ARBA00004138"/>
    </source>
</evidence>
<feature type="domain" description="CFAP65 fourth Ig-like" evidence="7">
    <location>
        <begin position="131"/>
        <end position="210"/>
    </location>
</feature>
<name>A0AA38M4Y0_9CUCU</name>
<keyword evidence="3" id="KW-0963">Cytoplasm</keyword>
<dbReference type="Proteomes" id="UP001168821">
    <property type="component" value="Unassembled WGS sequence"/>
</dbReference>
<feature type="domain" description="HYDIN/VesB/CFA65-like Ig-like" evidence="6">
    <location>
        <begin position="13"/>
        <end position="103"/>
    </location>
</feature>
<reference evidence="8" key="1">
    <citation type="journal article" date="2023" name="G3 (Bethesda)">
        <title>Whole genome assemblies of Zophobas morio and Tenebrio molitor.</title>
        <authorList>
            <person name="Kaur S."/>
            <person name="Stinson S.A."/>
            <person name="diCenzo G.C."/>
        </authorList>
    </citation>
    <scope>NUCLEOTIDE SEQUENCE</scope>
    <source>
        <strain evidence="8">QUZm001</strain>
    </source>
</reference>
<dbReference type="InterPro" id="IPR058536">
    <property type="entry name" value="Ig_CFAP65_4th"/>
</dbReference>
<evidence type="ECO:0000256" key="3">
    <source>
        <dbReference type="ARBA" id="ARBA00022490"/>
    </source>
</evidence>
<dbReference type="EMBL" id="JALNTZ010000008">
    <property type="protein sequence ID" value="KAJ3643581.1"/>
    <property type="molecule type" value="Genomic_DNA"/>
</dbReference>
<comment type="caution">
    <text evidence="8">The sequence shown here is derived from an EMBL/GenBank/DDBJ whole genome shotgun (WGS) entry which is preliminary data.</text>
</comment>
<organism evidence="8 9">
    <name type="scientific">Zophobas morio</name>
    <dbReference type="NCBI Taxonomy" id="2755281"/>
    <lineage>
        <taxon>Eukaryota</taxon>
        <taxon>Metazoa</taxon>
        <taxon>Ecdysozoa</taxon>
        <taxon>Arthropoda</taxon>
        <taxon>Hexapoda</taxon>
        <taxon>Insecta</taxon>
        <taxon>Pterygota</taxon>
        <taxon>Neoptera</taxon>
        <taxon>Endopterygota</taxon>
        <taxon>Coleoptera</taxon>
        <taxon>Polyphaga</taxon>
        <taxon>Cucujiformia</taxon>
        <taxon>Tenebrionidae</taxon>
        <taxon>Zophobas</taxon>
    </lineage>
</organism>
<evidence type="ECO:0000256" key="4">
    <source>
        <dbReference type="ARBA" id="ARBA00023069"/>
    </source>
</evidence>
<keyword evidence="5" id="KW-0966">Cell projection</keyword>
<proteinExistence type="predicted"/>
<evidence type="ECO:0000256" key="5">
    <source>
        <dbReference type="ARBA" id="ARBA00023273"/>
    </source>
</evidence>
<dbReference type="InterPro" id="IPR008962">
    <property type="entry name" value="PapD-like_sf"/>
</dbReference>
<keyword evidence="4" id="KW-0969">Cilium</keyword>
<dbReference type="SUPFAM" id="SSF49354">
    <property type="entry name" value="PapD-like"/>
    <property type="match status" value="1"/>
</dbReference>
<evidence type="ECO:0000259" key="7">
    <source>
        <dbReference type="Pfam" id="PF24507"/>
    </source>
</evidence>
<dbReference type="PANTHER" id="PTHR46127:SF1">
    <property type="entry name" value="CILIA- AND FLAGELLA-ASSOCIATED PROTEIN 65"/>
    <property type="match status" value="1"/>
</dbReference>
<sequence>MSYEEPQSYVNCIINFGVVPVGTTVIKKYPLKNKHYDAVTFYVTRSTNTNPIYYVFDVNKYETKVPAGGTFMLKISYTPNISGSIDYDYFTITNTQHHFYKLCFNGESTGPSVKVSIRSLIFFQTPKRIQSKQMFTLTNPSKVPAIFQFDVGEEEQGVFTVEPILGTLGPEGQALITVRFLPQAHRLYSRQLCCLVLYHHPLIIHLFGICSLSDEYDNPELAFRYYPFPHEETVGFKGYFSDSVTMKHVPPPISLTVNYLDFGRILPDSSCQTLTTSFTNHMDNEVAVEWEEINLFRLYPEKLEIPPKKSALYECRFQPDDTCRLSGAILNGHVTWSLFFDSDFPESINVPIPITLRVIGHSFPKNQIWIPSISITPNNVILPLNLPNFPSWTTFIIRAHGHLPVLYKLVPPSKTLVIYNFNQ</sequence>
<dbReference type="Pfam" id="PF22544">
    <property type="entry name" value="HYDIN_VesB_CFA65-like_Ig"/>
    <property type="match status" value="1"/>
</dbReference>
<accession>A0AA38M4Y0</accession>
<evidence type="ECO:0000313" key="8">
    <source>
        <dbReference type="EMBL" id="KAJ3643581.1"/>
    </source>
</evidence>
<dbReference type="GO" id="GO:0005929">
    <property type="term" value="C:cilium"/>
    <property type="evidence" value="ECO:0007669"/>
    <property type="project" value="UniProtKB-SubCell"/>
</dbReference>
<dbReference type="Gene3D" id="2.60.40.10">
    <property type="entry name" value="Immunoglobulins"/>
    <property type="match status" value="2"/>
</dbReference>
<comment type="subcellular location">
    <subcellularLocation>
        <location evidence="1">Cell projection</location>
        <location evidence="1">Cilium</location>
    </subcellularLocation>
    <subcellularLocation>
        <location evidence="2">Cytoplasm</location>
    </subcellularLocation>
</comment>
<dbReference type="InterPro" id="IPR052614">
    <property type="entry name" value="CFAP65"/>
</dbReference>
<gene>
    <name evidence="8" type="ORF">Zmor_026282</name>
</gene>
<evidence type="ECO:0000256" key="2">
    <source>
        <dbReference type="ARBA" id="ARBA00004496"/>
    </source>
</evidence>
<dbReference type="Pfam" id="PF24507">
    <property type="entry name" value="Ig_CFAP65_4th"/>
    <property type="match status" value="1"/>
</dbReference>
<dbReference type="GO" id="GO:0005737">
    <property type="term" value="C:cytoplasm"/>
    <property type="evidence" value="ECO:0007669"/>
    <property type="project" value="UniProtKB-SubCell"/>
</dbReference>
<evidence type="ECO:0000313" key="9">
    <source>
        <dbReference type="Proteomes" id="UP001168821"/>
    </source>
</evidence>
<dbReference type="AlphaFoldDB" id="A0AA38M4Y0"/>
<dbReference type="InterPro" id="IPR053879">
    <property type="entry name" value="HYDIN_VesB_CFA65-like_Ig"/>
</dbReference>
<protein>
    <recommendedName>
        <fullName evidence="10">Hydrocephalus-inducing protein</fullName>
    </recommendedName>
</protein>
<evidence type="ECO:0008006" key="10">
    <source>
        <dbReference type="Google" id="ProtNLM"/>
    </source>
</evidence>
<evidence type="ECO:0000259" key="6">
    <source>
        <dbReference type="Pfam" id="PF22544"/>
    </source>
</evidence>